<organism evidence="2 3">
    <name type="scientific">Nonomuraea purpurea</name>
    <dbReference type="NCBI Taxonomy" id="1849276"/>
    <lineage>
        <taxon>Bacteria</taxon>
        <taxon>Bacillati</taxon>
        <taxon>Actinomycetota</taxon>
        <taxon>Actinomycetes</taxon>
        <taxon>Streptosporangiales</taxon>
        <taxon>Streptosporangiaceae</taxon>
        <taxon>Nonomuraea</taxon>
    </lineage>
</organism>
<sequence length="533" mass="59341">MAAVTRPKVDSISLSDLVEFARDGRIRVPSFQRSYRWERSDVAALFDSILRGYPIGNLLVWQRPAPSGTVVIGHLHVEAHAVGDAYWVVDGQQRITSLVGALTADEDIADPRFRIYFDLQRGTFVSLPRRHQPGEDQLPMSLVLDTARANAWIRARIHLSESQIELADQMVAAVRDYKVPMYIVTGEDDHALRDIFDRMNTFGKPLKSAEVFNALHSITGEQKPGDLRTLSASVRTFGFGELSEQILMQSLLAIRSPKVDRDFRNEFVHDDDRHDAFLRTERALGHVIAFLRSEADIPHAKLVPYALYVPVLARFVATFGPPRGRAAELLRRWIWRGAVLGVAPQGNTVALRQGAAAVHTDPLESAQRLIELLPTTTPWRPDLSQTRLNRAQAKVNILGLLSREPRNLGESDAFGEPVDIAELLEAGTPLVPIDVADVSNGGMANRIVQRPGDVGDLAELLLHQHLDQQLLASHCLDAESLALLRSGRWTSFLERRGTEIETVIYDHVQSRALFGFPDGPDLTELFDEGGELD</sequence>
<accession>A0ABV8FZC3</accession>
<name>A0ABV8FZC3_9ACTN</name>
<dbReference type="EMBL" id="JBHSBI010000001">
    <property type="protein sequence ID" value="MFC4006045.1"/>
    <property type="molecule type" value="Genomic_DNA"/>
</dbReference>
<dbReference type="PANTHER" id="PTHR37292:SF2">
    <property type="entry name" value="DUF262 DOMAIN-CONTAINING PROTEIN"/>
    <property type="match status" value="1"/>
</dbReference>
<dbReference type="PANTHER" id="PTHR37292">
    <property type="entry name" value="VNG6097C"/>
    <property type="match status" value="1"/>
</dbReference>
<gene>
    <name evidence="2" type="ORF">ACFOY2_02345</name>
</gene>
<keyword evidence="3" id="KW-1185">Reference proteome</keyword>
<evidence type="ECO:0000313" key="3">
    <source>
        <dbReference type="Proteomes" id="UP001595851"/>
    </source>
</evidence>
<dbReference type="RefSeq" id="WP_379526207.1">
    <property type="nucleotide sequence ID" value="NZ_JBHSBI010000001.1"/>
</dbReference>
<dbReference type="InterPro" id="IPR004919">
    <property type="entry name" value="GmrSD_N"/>
</dbReference>
<evidence type="ECO:0000313" key="2">
    <source>
        <dbReference type="EMBL" id="MFC4006045.1"/>
    </source>
</evidence>
<proteinExistence type="predicted"/>
<protein>
    <submittedName>
        <fullName evidence="2">DUF262 domain-containing protein</fullName>
    </submittedName>
</protein>
<evidence type="ECO:0000259" key="1">
    <source>
        <dbReference type="Pfam" id="PF03235"/>
    </source>
</evidence>
<reference evidence="3" key="1">
    <citation type="journal article" date="2019" name="Int. J. Syst. Evol. Microbiol.">
        <title>The Global Catalogue of Microorganisms (GCM) 10K type strain sequencing project: providing services to taxonomists for standard genome sequencing and annotation.</title>
        <authorList>
            <consortium name="The Broad Institute Genomics Platform"/>
            <consortium name="The Broad Institute Genome Sequencing Center for Infectious Disease"/>
            <person name="Wu L."/>
            <person name="Ma J."/>
        </authorList>
    </citation>
    <scope>NUCLEOTIDE SEQUENCE [LARGE SCALE GENOMIC DNA]</scope>
    <source>
        <strain evidence="3">TBRC 1276</strain>
    </source>
</reference>
<comment type="caution">
    <text evidence="2">The sequence shown here is derived from an EMBL/GenBank/DDBJ whole genome shotgun (WGS) entry which is preliminary data.</text>
</comment>
<feature type="domain" description="GmrSD restriction endonucleases N-terminal" evidence="1">
    <location>
        <begin position="14"/>
        <end position="216"/>
    </location>
</feature>
<dbReference type="Proteomes" id="UP001595851">
    <property type="component" value="Unassembled WGS sequence"/>
</dbReference>
<dbReference type="Pfam" id="PF03235">
    <property type="entry name" value="GmrSD_N"/>
    <property type="match status" value="1"/>
</dbReference>